<evidence type="ECO:0000256" key="2">
    <source>
        <dbReference type="ARBA" id="ARBA00022723"/>
    </source>
</evidence>
<dbReference type="GO" id="GO:0008270">
    <property type="term" value="F:zinc ion binding"/>
    <property type="evidence" value="ECO:0007669"/>
    <property type="project" value="InterPro"/>
</dbReference>
<dbReference type="CDD" id="cd00067">
    <property type="entry name" value="GAL4"/>
    <property type="match status" value="1"/>
</dbReference>
<dbReference type="SMART" id="SM00906">
    <property type="entry name" value="Fungal_trans"/>
    <property type="match status" value="1"/>
</dbReference>
<evidence type="ECO:0000313" key="8">
    <source>
        <dbReference type="EMBL" id="KDQ21262.1"/>
    </source>
</evidence>
<dbReference type="PROSITE" id="PS50048">
    <property type="entry name" value="ZN2_CY6_FUNGAL_2"/>
    <property type="match status" value="1"/>
</dbReference>
<keyword evidence="4" id="KW-0804">Transcription</keyword>
<dbReference type="GO" id="GO:0006351">
    <property type="term" value="P:DNA-templated transcription"/>
    <property type="evidence" value="ECO:0007669"/>
    <property type="project" value="InterPro"/>
</dbReference>
<accession>A0A067NAW8</accession>
<sequence>MLCILNRGRACLTCRTRKRRCDGARPMCTPCVQARRGHLCVFDDAPTNAPKMKRRIKELGELVENAKDVVGRSTVQEPTSASKPPCLSPHKNAAAPTIMTLKDPHLEWWKHEDTVPISIRDSLFDLCMRFSWHFSCHLNFRRLKARFELPSDHPDAPHSALLYAVLLVGCIYTPSPLRCYEPILLQRARSHLNQLLSTGTKMFDFLCASALIGAHLYGKARMREAHYHISAAARFAVGCGLHQISSLSLEAQAPSALLSPCSDLVELGDRIILFWKLMCFDRAVSILLDVPSTITDKEVTTFWPCPPTYYEDGRAYFQAADSIQVINDPELLRLTRGDNFLTLRQKAVILLAQTTSLSVRVKSGDPDDAALMDEVFLNCRCTLAFAESLPTFHVQEGEAEDLDAARALLSAAFVAAYSAVIQAYGMVAEADHAARDVQSDAAKRAIVIVKKIDLMPRYYVPLLIGWSLFPVHDVLVRQHVQAVAMGHEEDAKAIQDDIELILRVVERMGELFPAVATAAADVMTRNTDAVKTEHAKGSTWDRTAHR</sequence>
<dbReference type="Proteomes" id="UP000027195">
    <property type="component" value="Unassembled WGS sequence"/>
</dbReference>
<dbReference type="GO" id="GO:0000981">
    <property type="term" value="F:DNA-binding transcription factor activity, RNA polymerase II-specific"/>
    <property type="evidence" value="ECO:0007669"/>
    <property type="project" value="InterPro"/>
</dbReference>
<dbReference type="InterPro" id="IPR001138">
    <property type="entry name" value="Zn2Cys6_DnaBD"/>
</dbReference>
<dbReference type="STRING" id="930990.A0A067NAW8"/>
<dbReference type="InterPro" id="IPR007219">
    <property type="entry name" value="XnlR_reg_dom"/>
</dbReference>
<dbReference type="InterPro" id="IPR036864">
    <property type="entry name" value="Zn2-C6_fun-type_DNA-bd_sf"/>
</dbReference>
<dbReference type="Pfam" id="PF00172">
    <property type="entry name" value="Zn_clus"/>
    <property type="match status" value="1"/>
</dbReference>
<evidence type="ECO:0000259" key="7">
    <source>
        <dbReference type="PROSITE" id="PS50048"/>
    </source>
</evidence>
<keyword evidence="5" id="KW-0539">Nucleus</keyword>
<evidence type="ECO:0000256" key="6">
    <source>
        <dbReference type="SAM" id="MobiDB-lite"/>
    </source>
</evidence>
<organism evidence="8 9">
    <name type="scientific">Botryobasidium botryosum (strain FD-172 SS1)</name>
    <dbReference type="NCBI Taxonomy" id="930990"/>
    <lineage>
        <taxon>Eukaryota</taxon>
        <taxon>Fungi</taxon>
        <taxon>Dikarya</taxon>
        <taxon>Basidiomycota</taxon>
        <taxon>Agaricomycotina</taxon>
        <taxon>Agaricomycetes</taxon>
        <taxon>Cantharellales</taxon>
        <taxon>Botryobasidiaceae</taxon>
        <taxon>Botryobasidium</taxon>
    </lineage>
</organism>
<dbReference type="AlphaFoldDB" id="A0A067NAW8"/>
<comment type="subcellular location">
    <subcellularLocation>
        <location evidence="1">Nucleus</location>
    </subcellularLocation>
</comment>
<dbReference type="SMART" id="SM00066">
    <property type="entry name" value="GAL4"/>
    <property type="match status" value="1"/>
</dbReference>
<dbReference type="EMBL" id="KL198016">
    <property type="protein sequence ID" value="KDQ21262.1"/>
    <property type="molecule type" value="Genomic_DNA"/>
</dbReference>
<keyword evidence="3" id="KW-0805">Transcription regulation</keyword>
<evidence type="ECO:0000256" key="3">
    <source>
        <dbReference type="ARBA" id="ARBA00023015"/>
    </source>
</evidence>
<dbReference type="PROSITE" id="PS00463">
    <property type="entry name" value="ZN2_CY6_FUNGAL_1"/>
    <property type="match status" value="1"/>
</dbReference>
<dbReference type="PANTHER" id="PTHR47338">
    <property type="entry name" value="ZN(II)2CYS6 TRANSCRIPTION FACTOR (EUROFUNG)-RELATED"/>
    <property type="match status" value="1"/>
</dbReference>
<dbReference type="InterPro" id="IPR050815">
    <property type="entry name" value="TF_fung"/>
</dbReference>
<dbReference type="Pfam" id="PF04082">
    <property type="entry name" value="Fungal_trans"/>
    <property type="match status" value="1"/>
</dbReference>
<gene>
    <name evidence="8" type="ORF">BOTBODRAFT_61002</name>
</gene>
<reference evidence="9" key="1">
    <citation type="journal article" date="2014" name="Proc. Natl. Acad. Sci. U.S.A.">
        <title>Extensive sampling of basidiomycete genomes demonstrates inadequacy of the white-rot/brown-rot paradigm for wood decay fungi.</title>
        <authorList>
            <person name="Riley R."/>
            <person name="Salamov A.A."/>
            <person name="Brown D.W."/>
            <person name="Nagy L.G."/>
            <person name="Floudas D."/>
            <person name="Held B.W."/>
            <person name="Levasseur A."/>
            <person name="Lombard V."/>
            <person name="Morin E."/>
            <person name="Otillar R."/>
            <person name="Lindquist E.A."/>
            <person name="Sun H."/>
            <person name="LaButti K.M."/>
            <person name="Schmutz J."/>
            <person name="Jabbour D."/>
            <person name="Luo H."/>
            <person name="Baker S.E."/>
            <person name="Pisabarro A.G."/>
            <person name="Walton J.D."/>
            <person name="Blanchette R.A."/>
            <person name="Henrissat B."/>
            <person name="Martin F."/>
            <person name="Cullen D."/>
            <person name="Hibbett D.S."/>
            <person name="Grigoriev I.V."/>
        </authorList>
    </citation>
    <scope>NUCLEOTIDE SEQUENCE [LARGE SCALE GENOMIC DNA]</scope>
    <source>
        <strain evidence="9">FD-172 SS1</strain>
    </source>
</reference>
<dbReference type="GO" id="GO:0005634">
    <property type="term" value="C:nucleus"/>
    <property type="evidence" value="ECO:0007669"/>
    <property type="project" value="UniProtKB-SubCell"/>
</dbReference>
<dbReference type="HOGENOM" id="CLU_022337_0_0_1"/>
<dbReference type="PANTHER" id="PTHR47338:SF29">
    <property type="entry name" value="ZN(2)-C6 FUNGAL-TYPE DOMAIN-CONTAINING PROTEIN"/>
    <property type="match status" value="1"/>
</dbReference>
<name>A0A067NAW8_BOTB1</name>
<dbReference type="OrthoDB" id="2123952at2759"/>
<protein>
    <recommendedName>
        <fullName evidence="7">Zn(2)-C6 fungal-type domain-containing protein</fullName>
    </recommendedName>
</protein>
<evidence type="ECO:0000313" key="9">
    <source>
        <dbReference type="Proteomes" id="UP000027195"/>
    </source>
</evidence>
<evidence type="ECO:0000256" key="5">
    <source>
        <dbReference type="ARBA" id="ARBA00023242"/>
    </source>
</evidence>
<keyword evidence="2" id="KW-0479">Metal-binding</keyword>
<feature type="region of interest" description="Disordered" evidence="6">
    <location>
        <begin position="71"/>
        <end position="92"/>
    </location>
</feature>
<dbReference type="GO" id="GO:0003677">
    <property type="term" value="F:DNA binding"/>
    <property type="evidence" value="ECO:0007669"/>
    <property type="project" value="InterPro"/>
</dbReference>
<evidence type="ECO:0000256" key="1">
    <source>
        <dbReference type="ARBA" id="ARBA00004123"/>
    </source>
</evidence>
<proteinExistence type="predicted"/>
<dbReference type="CDD" id="cd12148">
    <property type="entry name" value="fungal_TF_MHR"/>
    <property type="match status" value="1"/>
</dbReference>
<dbReference type="InParanoid" id="A0A067NAW8"/>
<feature type="compositionally biased region" description="Polar residues" evidence="6">
    <location>
        <begin position="73"/>
        <end position="82"/>
    </location>
</feature>
<keyword evidence="9" id="KW-1185">Reference proteome</keyword>
<feature type="domain" description="Zn(2)-C6 fungal-type" evidence="7">
    <location>
        <begin position="10"/>
        <end position="42"/>
    </location>
</feature>
<dbReference type="SUPFAM" id="SSF57701">
    <property type="entry name" value="Zn2/Cys6 DNA-binding domain"/>
    <property type="match status" value="1"/>
</dbReference>
<dbReference type="Gene3D" id="4.10.240.10">
    <property type="entry name" value="Zn(2)-C6 fungal-type DNA-binding domain"/>
    <property type="match status" value="1"/>
</dbReference>
<evidence type="ECO:0000256" key="4">
    <source>
        <dbReference type="ARBA" id="ARBA00023163"/>
    </source>
</evidence>